<proteinExistence type="predicted"/>
<dbReference type="EMBL" id="SDAM02000001">
    <property type="protein sequence ID" value="KAH6838088.1"/>
    <property type="molecule type" value="Genomic_DNA"/>
</dbReference>
<dbReference type="SUPFAM" id="SSF54001">
    <property type="entry name" value="Cysteine proteinases"/>
    <property type="match status" value="1"/>
</dbReference>
<dbReference type="InterPro" id="IPR038765">
    <property type="entry name" value="Papain-like_cys_pep_sf"/>
</dbReference>
<gene>
    <name evidence="2" type="ORF">C2S53_000030</name>
</gene>
<sequence length="656" mass="75701">MKCDMTAQISLEREWHSEVFDMLDSPRRHRGQQDYYWWEPPFGLLNTVVGKDREGARPWWEARNLIFICNINAHWVAVFVRPTSWRFEVYDSMLHKLSKEDTDLREIQLRPLLKLLPRVLIAGNHYGREKGSKCRGRNPPSIFTTGLVHFLRWREGPSCGRALHVLLAREISILGAPNHEFGPSTFDMNLEYDLSNVGVYGRFCGDRPIAIKDLLEIFKDGHVNGANDDDYLKIWAYEAIPEFGQNVAKKDKLNRLHHCLRWFFVRSRAIDFHGLLNMEIGCHETLIVEKAEQERPYWNIIHCAELIGVLFLVLSNPVVSHRDPDQKPSKHKRAREIRSFSLSSGDYDRRASSLAGKIKDALMPDIINYLKHDLIGDMKNALLLDLKEFIKILKCGSRRSTSHHSPHCRSPIQDRGSAESHHSQPCIWPSPIHDVDHDQGSHHSHHPEMPRRSLHVDDAATHGPRARDIPRRSLQLDSCRKPRQRPHDRGSLQVEDFWRTDVALPTHERSVNQEVNQADQEAEPSAPNYNEKRPHRMKKTSMHLSLPFLSQAPPTLSLILKTNYIQFRKFGPRVSIQFANGLPLQMAFFVKLEDYNSDMQQEMIEMYTPVMQNKLLRGQHILSHITANNTRILAEPGNCSLPQLVDGSHLKSLTAR</sequence>
<name>A0AAD4PFI6_PERFH</name>
<evidence type="ECO:0008006" key="4">
    <source>
        <dbReference type="Google" id="ProtNLM"/>
    </source>
</evidence>
<evidence type="ECO:0000256" key="1">
    <source>
        <dbReference type="SAM" id="MobiDB-lite"/>
    </source>
</evidence>
<keyword evidence="3" id="KW-1185">Reference proteome</keyword>
<accession>A0AAD4PFI6</accession>
<reference evidence="2 3" key="1">
    <citation type="journal article" date="2021" name="Nat. Commun.">
        <title>Incipient diploidization of the medicinal plant Perilla within 10,000 years.</title>
        <authorList>
            <person name="Zhang Y."/>
            <person name="Shen Q."/>
            <person name="Leng L."/>
            <person name="Zhang D."/>
            <person name="Chen S."/>
            <person name="Shi Y."/>
            <person name="Ning Z."/>
            <person name="Chen S."/>
        </authorList>
    </citation>
    <scope>NUCLEOTIDE SEQUENCE [LARGE SCALE GENOMIC DNA]</scope>
    <source>
        <strain evidence="3">cv. PC099</strain>
    </source>
</reference>
<feature type="compositionally biased region" description="Basic and acidic residues" evidence="1">
    <location>
        <begin position="433"/>
        <end position="471"/>
    </location>
</feature>
<organism evidence="2 3">
    <name type="scientific">Perilla frutescens var. hirtella</name>
    <name type="common">Perilla citriodora</name>
    <name type="synonym">Perilla setoyensis</name>
    <dbReference type="NCBI Taxonomy" id="608512"/>
    <lineage>
        <taxon>Eukaryota</taxon>
        <taxon>Viridiplantae</taxon>
        <taxon>Streptophyta</taxon>
        <taxon>Embryophyta</taxon>
        <taxon>Tracheophyta</taxon>
        <taxon>Spermatophyta</taxon>
        <taxon>Magnoliopsida</taxon>
        <taxon>eudicotyledons</taxon>
        <taxon>Gunneridae</taxon>
        <taxon>Pentapetalae</taxon>
        <taxon>asterids</taxon>
        <taxon>lamiids</taxon>
        <taxon>Lamiales</taxon>
        <taxon>Lamiaceae</taxon>
        <taxon>Nepetoideae</taxon>
        <taxon>Elsholtzieae</taxon>
        <taxon>Perilla</taxon>
    </lineage>
</organism>
<dbReference type="AlphaFoldDB" id="A0AAD4PFI6"/>
<evidence type="ECO:0000313" key="3">
    <source>
        <dbReference type="Proteomes" id="UP001190926"/>
    </source>
</evidence>
<comment type="caution">
    <text evidence="2">The sequence shown here is derived from an EMBL/GenBank/DDBJ whole genome shotgun (WGS) entry which is preliminary data.</text>
</comment>
<protein>
    <recommendedName>
        <fullName evidence="4">Ubiquitin-like protease family profile domain-containing protein</fullName>
    </recommendedName>
</protein>
<evidence type="ECO:0000313" key="2">
    <source>
        <dbReference type="EMBL" id="KAH6838088.1"/>
    </source>
</evidence>
<dbReference type="Proteomes" id="UP001190926">
    <property type="component" value="Unassembled WGS sequence"/>
</dbReference>
<feature type="region of interest" description="Disordered" evidence="1">
    <location>
        <begin position="399"/>
        <end position="493"/>
    </location>
</feature>
<feature type="region of interest" description="Disordered" evidence="1">
    <location>
        <begin position="508"/>
        <end position="534"/>
    </location>
</feature>